<evidence type="ECO:0000256" key="1">
    <source>
        <dbReference type="ARBA" id="ARBA00004123"/>
    </source>
</evidence>
<dbReference type="AlphaFoldDB" id="A0A1L9SVS8"/>
<dbReference type="Proteomes" id="UP000184188">
    <property type="component" value="Unassembled WGS sequence"/>
</dbReference>
<gene>
    <name evidence="12" type="ORF">ASPZODRAFT_138304</name>
</gene>
<organism evidence="12 13">
    <name type="scientific">Penicilliopsis zonata CBS 506.65</name>
    <dbReference type="NCBI Taxonomy" id="1073090"/>
    <lineage>
        <taxon>Eukaryota</taxon>
        <taxon>Fungi</taxon>
        <taxon>Dikarya</taxon>
        <taxon>Ascomycota</taxon>
        <taxon>Pezizomycotina</taxon>
        <taxon>Eurotiomycetes</taxon>
        <taxon>Eurotiomycetidae</taxon>
        <taxon>Eurotiales</taxon>
        <taxon>Aspergillaceae</taxon>
        <taxon>Penicilliopsis</taxon>
    </lineage>
</organism>
<keyword evidence="5" id="KW-0158">Chromosome</keyword>
<keyword evidence="8" id="KW-0539">Nucleus</keyword>
<dbReference type="RefSeq" id="XP_022585707.1">
    <property type="nucleotide sequence ID" value="XM_022724440.1"/>
</dbReference>
<dbReference type="PANTHER" id="PTHR14513">
    <property type="entry name" value="PROTECTION OF TELOMERES 1"/>
    <property type="match status" value="1"/>
</dbReference>
<reference evidence="13" key="1">
    <citation type="journal article" date="2017" name="Genome Biol.">
        <title>Comparative genomics reveals high biological diversity and specific adaptations in the industrially and medically important fungal genus Aspergillus.</title>
        <authorList>
            <person name="de Vries R.P."/>
            <person name="Riley R."/>
            <person name="Wiebenga A."/>
            <person name="Aguilar-Osorio G."/>
            <person name="Amillis S."/>
            <person name="Uchima C.A."/>
            <person name="Anderluh G."/>
            <person name="Asadollahi M."/>
            <person name="Askin M."/>
            <person name="Barry K."/>
            <person name="Battaglia E."/>
            <person name="Bayram O."/>
            <person name="Benocci T."/>
            <person name="Braus-Stromeyer S.A."/>
            <person name="Caldana C."/>
            <person name="Canovas D."/>
            <person name="Cerqueira G.C."/>
            <person name="Chen F."/>
            <person name="Chen W."/>
            <person name="Choi C."/>
            <person name="Clum A."/>
            <person name="Dos Santos R.A."/>
            <person name="Damasio A.R."/>
            <person name="Diallinas G."/>
            <person name="Emri T."/>
            <person name="Fekete E."/>
            <person name="Flipphi M."/>
            <person name="Freyberg S."/>
            <person name="Gallo A."/>
            <person name="Gournas C."/>
            <person name="Habgood R."/>
            <person name="Hainaut M."/>
            <person name="Harispe M.L."/>
            <person name="Henrissat B."/>
            <person name="Hilden K.S."/>
            <person name="Hope R."/>
            <person name="Hossain A."/>
            <person name="Karabika E."/>
            <person name="Karaffa L."/>
            <person name="Karanyi Z."/>
            <person name="Krasevec N."/>
            <person name="Kuo A."/>
            <person name="Kusch H."/>
            <person name="LaButti K."/>
            <person name="Lagendijk E.L."/>
            <person name="Lapidus A."/>
            <person name="Levasseur A."/>
            <person name="Lindquist E."/>
            <person name="Lipzen A."/>
            <person name="Logrieco A.F."/>
            <person name="MacCabe A."/>
            <person name="Maekelae M.R."/>
            <person name="Malavazi I."/>
            <person name="Melin P."/>
            <person name="Meyer V."/>
            <person name="Mielnichuk N."/>
            <person name="Miskei M."/>
            <person name="Molnar A.P."/>
            <person name="Mule G."/>
            <person name="Ngan C.Y."/>
            <person name="Orejas M."/>
            <person name="Orosz E."/>
            <person name="Ouedraogo J.P."/>
            <person name="Overkamp K.M."/>
            <person name="Park H.-S."/>
            <person name="Perrone G."/>
            <person name="Piumi F."/>
            <person name="Punt P.J."/>
            <person name="Ram A.F."/>
            <person name="Ramon A."/>
            <person name="Rauscher S."/>
            <person name="Record E."/>
            <person name="Riano-Pachon D.M."/>
            <person name="Robert V."/>
            <person name="Roehrig J."/>
            <person name="Ruller R."/>
            <person name="Salamov A."/>
            <person name="Salih N.S."/>
            <person name="Samson R.A."/>
            <person name="Sandor E."/>
            <person name="Sanguinetti M."/>
            <person name="Schuetze T."/>
            <person name="Sepcic K."/>
            <person name="Shelest E."/>
            <person name="Sherlock G."/>
            <person name="Sophianopoulou V."/>
            <person name="Squina F.M."/>
            <person name="Sun H."/>
            <person name="Susca A."/>
            <person name="Todd R.B."/>
            <person name="Tsang A."/>
            <person name="Unkles S.E."/>
            <person name="van de Wiele N."/>
            <person name="van Rossen-Uffink D."/>
            <person name="Oliveira J.V."/>
            <person name="Vesth T.C."/>
            <person name="Visser J."/>
            <person name="Yu J.-H."/>
            <person name="Zhou M."/>
            <person name="Andersen M.R."/>
            <person name="Archer D.B."/>
            <person name="Baker S.E."/>
            <person name="Benoit I."/>
            <person name="Brakhage A.A."/>
            <person name="Braus G.H."/>
            <person name="Fischer R."/>
            <person name="Frisvad J.C."/>
            <person name="Goldman G.H."/>
            <person name="Houbraken J."/>
            <person name="Oakley B."/>
            <person name="Pocsi I."/>
            <person name="Scazzocchio C."/>
            <person name="Seiboth B."/>
            <person name="vanKuyk P.A."/>
            <person name="Wortman J."/>
            <person name="Dyer P.S."/>
            <person name="Grigoriev I.V."/>
        </authorList>
    </citation>
    <scope>NUCLEOTIDE SEQUENCE [LARGE SCALE GENOMIC DNA]</scope>
    <source>
        <strain evidence="13">CBS 506.65</strain>
    </source>
</reference>
<dbReference type="Pfam" id="PF02765">
    <property type="entry name" value="POT1"/>
    <property type="match status" value="1"/>
</dbReference>
<dbReference type="PANTHER" id="PTHR14513:SF0">
    <property type="entry name" value="PROTECTION OF TELOMERES PROTEIN 1"/>
    <property type="match status" value="1"/>
</dbReference>
<comment type="subcellular location">
    <subcellularLocation>
        <location evidence="2">Chromosome</location>
        <location evidence="2">Telomere</location>
    </subcellularLocation>
    <subcellularLocation>
        <location evidence="1">Nucleus</location>
    </subcellularLocation>
</comment>
<accession>A0A1L9SVS8</accession>
<keyword evidence="7" id="KW-0238">DNA-binding</keyword>
<comment type="similarity">
    <text evidence="3">Belongs to the telombin family.</text>
</comment>
<feature type="region of interest" description="Disordered" evidence="9">
    <location>
        <begin position="447"/>
        <end position="469"/>
    </location>
</feature>
<evidence type="ECO:0000259" key="10">
    <source>
        <dbReference type="Pfam" id="PF02765"/>
    </source>
</evidence>
<dbReference type="Pfam" id="PF16686">
    <property type="entry name" value="POT1PC"/>
    <property type="match status" value="1"/>
</dbReference>
<evidence type="ECO:0000313" key="13">
    <source>
        <dbReference type="Proteomes" id="UP000184188"/>
    </source>
</evidence>
<evidence type="ECO:0000313" key="12">
    <source>
        <dbReference type="EMBL" id="OJJ51197.1"/>
    </source>
</evidence>
<feature type="compositionally biased region" description="Basic and acidic residues" evidence="9">
    <location>
        <begin position="342"/>
        <end position="360"/>
    </location>
</feature>
<dbReference type="EMBL" id="KV878336">
    <property type="protein sequence ID" value="OJJ51197.1"/>
    <property type="molecule type" value="Genomic_DNA"/>
</dbReference>
<keyword evidence="6" id="KW-0779">Telomere</keyword>
<dbReference type="STRING" id="1073090.A0A1L9SVS8"/>
<dbReference type="GO" id="GO:0016233">
    <property type="term" value="P:telomere capping"/>
    <property type="evidence" value="ECO:0007669"/>
    <property type="project" value="TreeGrafter"/>
</dbReference>
<dbReference type="GeneID" id="34610905"/>
<dbReference type="InterPro" id="IPR032042">
    <property type="entry name" value="POT1PC"/>
</dbReference>
<dbReference type="OrthoDB" id="2186770at2759"/>
<evidence type="ECO:0000259" key="11">
    <source>
        <dbReference type="Pfam" id="PF16686"/>
    </source>
</evidence>
<dbReference type="VEuPathDB" id="FungiDB:ASPZODRAFT_138304"/>
<sequence>MAALPPGFVDVPSAISSKGFVSVIGVAVDVLPLTKPSRGTSSLITFTLKDCELDKQPLDGLKVKYFNDDPYAIPPVRLHDVILLRDTRVKLYQGKRLAVVSQNDQVPWAIFRPDGRFPICSPNSAKPIAIEQDYAYGLLDRLSGGRRLQRAPPSTPYSRPAVVVESSASAKKASSKREFSLIKDIKPHTFVDLVAQVVKTYPDGSDKFTIYVTDYTAHKSLHNYETGDARDGDPHGYISRTASKWKGPSGQMTILVTLWEPHASFAREFLKVNDFVFLTNVHIKMRPGSQMEGVIHTDRHYPKKIHVQQVDVGDDSRVKDLVRRKKEYEKRNPRHQAPGSASDERLASKRAFKKQEPNERKKQKMQVEEGQTALKPSVEILKKNQINQHVQAANPAVRCRSLEDIMSNESHNNVSPAGFNYRLPFQNLNYRSTVRVIDFFPPSLEDFSVQDKPEDSPGTLDETEEEPDNQRKRWTWRFCLLVESSRPPPPGEPRARMKLFVSGQDAVHLLQLDPTDLRQHPSRLDELRERLFILWGELEEQKRKLAQEGASSALLKPEAISSLPFNCCIKEYGVPCSHRSRNIEDDLECGHDDCLGWEQRFALFQTTIHY</sequence>
<dbReference type="InterPro" id="IPR028389">
    <property type="entry name" value="POT1"/>
</dbReference>
<dbReference type="GO" id="GO:0032210">
    <property type="term" value="P:regulation of telomere maintenance via telomerase"/>
    <property type="evidence" value="ECO:0007669"/>
    <property type="project" value="TreeGrafter"/>
</dbReference>
<feature type="domain" description="Protection of telomeres protein 1 ssDNA-binding" evidence="11">
    <location>
        <begin position="181"/>
        <end position="330"/>
    </location>
</feature>
<evidence type="ECO:0000256" key="4">
    <source>
        <dbReference type="ARBA" id="ARBA00015253"/>
    </source>
</evidence>
<dbReference type="Gene3D" id="2.40.50.140">
    <property type="entry name" value="Nucleic acid-binding proteins"/>
    <property type="match status" value="2"/>
</dbReference>
<proteinExistence type="inferred from homology"/>
<dbReference type="GO" id="GO:0010521">
    <property type="term" value="F:telomerase inhibitor activity"/>
    <property type="evidence" value="ECO:0007669"/>
    <property type="project" value="TreeGrafter"/>
</dbReference>
<dbReference type="InterPro" id="IPR011564">
    <property type="entry name" value="Telomer_end-bd_POT1/Cdc13"/>
</dbReference>
<evidence type="ECO:0000256" key="2">
    <source>
        <dbReference type="ARBA" id="ARBA00004574"/>
    </source>
</evidence>
<evidence type="ECO:0000256" key="8">
    <source>
        <dbReference type="ARBA" id="ARBA00023242"/>
    </source>
</evidence>
<dbReference type="GO" id="GO:0000783">
    <property type="term" value="C:nuclear telomere cap complex"/>
    <property type="evidence" value="ECO:0007669"/>
    <property type="project" value="TreeGrafter"/>
</dbReference>
<evidence type="ECO:0000256" key="5">
    <source>
        <dbReference type="ARBA" id="ARBA00022454"/>
    </source>
</evidence>
<dbReference type="SUPFAM" id="SSF50249">
    <property type="entry name" value="Nucleic acid-binding proteins"/>
    <property type="match status" value="2"/>
</dbReference>
<dbReference type="GO" id="GO:0098505">
    <property type="term" value="F:G-rich strand telomeric DNA binding"/>
    <property type="evidence" value="ECO:0007669"/>
    <property type="project" value="TreeGrafter"/>
</dbReference>
<protein>
    <recommendedName>
        <fullName evidence="4">Protection of telomeres protein 1</fullName>
    </recommendedName>
</protein>
<feature type="region of interest" description="Disordered" evidence="9">
    <location>
        <begin position="325"/>
        <end position="371"/>
    </location>
</feature>
<evidence type="ECO:0000256" key="9">
    <source>
        <dbReference type="SAM" id="MobiDB-lite"/>
    </source>
</evidence>
<dbReference type="CDD" id="cd04497">
    <property type="entry name" value="hPOT1_OB1_like"/>
    <property type="match status" value="1"/>
</dbReference>
<dbReference type="FunFam" id="2.40.50.140:FF:000303">
    <property type="entry name" value="Protection of telomeres protein 1"/>
    <property type="match status" value="1"/>
</dbReference>
<keyword evidence="13" id="KW-1185">Reference proteome</keyword>
<evidence type="ECO:0000256" key="6">
    <source>
        <dbReference type="ARBA" id="ARBA00022895"/>
    </source>
</evidence>
<dbReference type="InterPro" id="IPR012340">
    <property type="entry name" value="NA-bd_OB-fold"/>
</dbReference>
<name>A0A1L9SVS8_9EURO</name>
<feature type="domain" description="Telomeric single stranded DNA binding POT1/Cdc13" evidence="10">
    <location>
        <begin position="8"/>
        <end position="134"/>
    </location>
</feature>
<evidence type="ECO:0000256" key="7">
    <source>
        <dbReference type="ARBA" id="ARBA00023125"/>
    </source>
</evidence>
<evidence type="ECO:0000256" key="3">
    <source>
        <dbReference type="ARBA" id="ARBA00008442"/>
    </source>
</evidence>